<organism evidence="1 2">
    <name type="scientific">Sclerotinia sclerotiorum (strain ATCC 18683 / 1980 / Ss-1)</name>
    <name type="common">White mold</name>
    <name type="synonym">Whetzelinia sclerotiorum</name>
    <dbReference type="NCBI Taxonomy" id="665079"/>
    <lineage>
        <taxon>Eukaryota</taxon>
        <taxon>Fungi</taxon>
        <taxon>Dikarya</taxon>
        <taxon>Ascomycota</taxon>
        <taxon>Pezizomycotina</taxon>
        <taxon>Leotiomycetes</taxon>
        <taxon>Helotiales</taxon>
        <taxon>Sclerotiniaceae</taxon>
        <taxon>Sclerotinia</taxon>
    </lineage>
</organism>
<protein>
    <submittedName>
        <fullName evidence="1">Uncharacterized protein</fullName>
    </submittedName>
</protein>
<evidence type="ECO:0000313" key="1">
    <source>
        <dbReference type="EMBL" id="APA07921.1"/>
    </source>
</evidence>
<evidence type="ECO:0000313" key="2">
    <source>
        <dbReference type="Proteomes" id="UP000177798"/>
    </source>
</evidence>
<dbReference type="VEuPathDB" id="FungiDB:sscle_03g026910"/>
<dbReference type="KEGG" id="ssl:SS1G_00463"/>
<dbReference type="RefSeq" id="XP_001598375.1">
    <property type="nucleotide sequence ID" value="XM_001598325.1"/>
</dbReference>
<name>A0A1D9PZ07_SCLS1</name>
<dbReference type="Proteomes" id="UP000177798">
    <property type="component" value="Chromosome 3"/>
</dbReference>
<dbReference type="EMBL" id="CP017816">
    <property type="protein sequence ID" value="APA07921.1"/>
    <property type="molecule type" value="Genomic_DNA"/>
</dbReference>
<proteinExistence type="predicted"/>
<reference evidence="2" key="1">
    <citation type="journal article" date="2017" name="Genome Biol. Evol.">
        <title>The complete genome sequence of the phytopathogenic fungus Sclerotinia sclerotiorum reveals insights into the genome architecture of broad host range pathogens.</title>
        <authorList>
            <person name="Derbyshire M."/>
            <person name="Denton-Giles M."/>
            <person name="Hegedus D."/>
            <person name="Seifbarghy S."/>
            <person name="Rollins J."/>
            <person name="van Kan J."/>
            <person name="Seidl M.F."/>
            <person name="Faino L."/>
            <person name="Mbengue M."/>
            <person name="Navaud O."/>
            <person name="Raffaele S."/>
            <person name="Hammond-Kosack K."/>
            <person name="Heard S."/>
            <person name="Oliver R."/>
        </authorList>
    </citation>
    <scope>NUCLEOTIDE SEQUENCE [LARGE SCALE GENOMIC DNA]</scope>
    <source>
        <strain evidence="2">ATCC 18683 / 1980 / Ss-1</strain>
    </source>
</reference>
<dbReference type="OrthoDB" id="3543013at2759"/>
<dbReference type="AlphaFoldDB" id="A0A1D9PZ07"/>
<accession>A0A1D9PZ07</accession>
<gene>
    <name evidence="1" type="ORF">sscle_03g026910</name>
</gene>
<sequence>MRRVQIEVMYHSVDHERAREETTRTTKLLTNLKNILNSFKDVDILGVMFQMQQYNLNQPNLPQLQAVLLPYGLKFEKWTLHCNFGWIKSGRPIITEVKENSKIDRQVRKYSSLRFKNKGL</sequence>